<dbReference type="Pfam" id="PF03747">
    <property type="entry name" value="ADP_ribosyl_GH"/>
    <property type="match status" value="1"/>
</dbReference>
<name>A0A0F7ZT03_9HYPO</name>
<gene>
    <name evidence="3" type="ORF">HIM_08304</name>
</gene>
<dbReference type="EMBL" id="KQ030549">
    <property type="protein sequence ID" value="KJZ72263.1"/>
    <property type="molecule type" value="Genomic_DNA"/>
</dbReference>
<dbReference type="GO" id="GO:0046872">
    <property type="term" value="F:metal ion binding"/>
    <property type="evidence" value="ECO:0007669"/>
    <property type="project" value="UniProtKB-KW"/>
</dbReference>
<accession>A0A0F7ZT03</accession>
<dbReference type="SUPFAM" id="SSF101478">
    <property type="entry name" value="ADP-ribosylglycohydrolase"/>
    <property type="match status" value="1"/>
</dbReference>
<keyword evidence="1" id="KW-0460">Magnesium</keyword>
<dbReference type="InterPro" id="IPR036705">
    <property type="entry name" value="Ribosyl_crysJ1_sf"/>
</dbReference>
<dbReference type="OrthoDB" id="2021138at2759"/>
<dbReference type="Gene3D" id="1.10.4080.10">
    <property type="entry name" value="ADP-ribosylation/Crystallin J1"/>
    <property type="match status" value="1"/>
</dbReference>
<feature type="binding site" evidence="1">
    <location>
        <position position="83"/>
    </location>
    <ligand>
        <name>Mg(2+)</name>
        <dbReference type="ChEBI" id="CHEBI:18420"/>
        <label>1</label>
    </ligand>
</feature>
<dbReference type="AlphaFoldDB" id="A0A0F7ZT03"/>
<keyword evidence="4" id="KW-1185">Reference proteome</keyword>
<sequence length="446" mass="49197">MAGQRLSRDGLQALARQRIHDRVLGCLFGAALGDAIGLYTEFLSADIAAACYPSRSFTLAPSSKATAFRRDAHRNPHQPGEWTDDTDHALLIVLSYLHANGAAVDPRDFASRLHVWVRQGLRALDTLPMGLGRTVGSIVRNKDFLQDPEGTARHHWIVCSHRAAPNGSLMRTHPLGVICLDKTIEDTFQLAADFSVITHVDPRCIVSCAIGTALIRGILRHDVYAEAHIDGIIDAAIEWYAGYRERQIAQSPSRAEEPDLDLEELKRHTTVRQLADLRLDEARKIGYVYKTLGAGIHTLRLAMRVLHSTGGAMSSQLGLFESLITDLVMEAGDADTNAGFAGALLGSLLGFGVLPRHWRDGLRHGVWLLDKAEGLGALLGVGNVSYDGLEDKDTAPDGGRGFLTDKQIDTKVMKLQAWMVQEERKKTDLESRTKKRDSHWLGWPWK</sequence>
<reference evidence="3 4" key="1">
    <citation type="journal article" date="2014" name="Genome Biol. Evol.">
        <title>Comparative genomics and transcriptomics analyses reveal divergent lifestyle features of nematode endoparasitic fungus Hirsutella minnesotensis.</title>
        <authorList>
            <person name="Lai Y."/>
            <person name="Liu K."/>
            <person name="Zhang X."/>
            <person name="Zhang X."/>
            <person name="Li K."/>
            <person name="Wang N."/>
            <person name="Shu C."/>
            <person name="Wu Y."/>
            <person name="Wang C."/>
            <person name="Bushley K.E."/>
            <person name="Xiang M."/>
            <person name="Liu X."/>
        </authorList>
    </citation>
    <scope>NUCLEOTIDE SEQUENCE [LARGE SCALE GENOMIC DNA]</scope>
    <source>
        <strain evidence="3 4">3608</strain>
    </source>
</reference>
<feature type="binding site" evidence="1">
    <location>
        <position position="85"/>
    </location>
    <ligand>
        <name>Mg(2+)</name>
        <dbReference type="ChEBI" id="CHEBI:18420"/>
        <label>1</label>
    </ligand>
</feature>
<organism evidence="3 4">
    <name type="scientific">Hirsutella minnesotensis 3608</name>
    <dbReference type="NCBI Taxonomy" id="1043627"/>
    <lineage>
        <taxon>Eukaryota</taxon>
        <taxon>Fungi</taxon>
        <taxon>Dikarya</taxon>
        <taxon>Ascomycota</taxon>
        <taxon>Pezizomycotina</taxon>
        <taxon>Sordariomycetes</taxon>
        <taxon>Hypocreomycetidae</taxon>
        <taxon>Hypocreales</taxon>
        <taxon>Ophiocordycipitaceae</taxon>
        <taxon>Hirsutella</taxon>
    </lineage>
</organism>
<feature type="binding site" evidence="1">
    <location>
        <position position="333"/>
    </location>
    <ligand>
        <name>Mg(2+)</name>
        <dbReference type="ChEBI" id="CHEBI:18420"/>
        <label>1</label>
    </ligand>
</feature>
<evidence type="ECO:0000313" key="4">
    <source>
        <dbReference type="Proteomes" id="UP000054481"/>
    </source>
</evidence>
<evidence type="ECO:0000256" key="2">
    <source>
        <dbReference type="SAM" id="MobiDB-lite"/>
    </source>
</evidence>
<feature type="binding site" evidence="1">
    <location>
        <position position="336"/>
    </location>
    <ligand>
        <name>Mg(2+)</name>
        <dbReference type="ChEBI" id="CHEBI:18420"/>
        <label>1</label>
    </ligand>
</feature>
<feature type="binding site" evidence="1">
    <location>
        <position position="84"/>
    </location>
    <ligand>
        <name>Mg(2+)</name>
        <dbReference type="ChEBI" id="CHEBI:18420"/>
        <label>1</label>
    </ligand>
</feature>
<protein>
    <recommendedName>
        <fullName evidence="5">ADP-ribosylglycohydrolase</fullName>
    </recommendedName>
</protein>
<proteinExistence type="predicted"/>
<evidence type="ECO:0000256" key="1">
    <source>
        <dbReference type="PIRSR" id="PIRSR605502-1"/>
    </source>
</evidence>
<comment type="cofactor">
    <cofactor evidence="1">
        <name>Mg(2+)</name>
        <dbReference type="ChEBI" id="CHEBI:18420"/>
    </cofactor>
    <text evidence="1">Binds 2 magnesium ions per subunit.</text>
</comment>
<evidence type="ECO:0000313" key="3">
    <source>
        <dbReference type="EMBL" id="KJZ72263.1"/>
    </source>
</evidence>
<dbReference type="PANTHER" id="PTHR16222">
    <property type="entry name" value="ADP-RIBOSYLGLYCOHYDROLASE"/>
    <property type="match status" value="1"/>
</dbReference>
<feature type="region of interest" description="Disordered" evidence="2">
    <location>
        <begin position="425"/>
        <end position="446"/>
    </location>
</feature>
<feature type="binding site" evidence="1">
    <location>
        <position position="335"/>
    </location>
    <ligand>
        <name>Mg(2+)</name>
        <dbReference type="ChEBI" id="CHEBI:18420"/>
        <label>1</label>
    </ligand>
</feature>
<keyword evidence="1" id="KW-0479">Metal-binding</keyword>
<evidence type="ECO:0008006" key="5">
    <source>
        <dbReference type="Google" id="ProtNLM"/>
    </source>
</evidence>
<dbReference type="Proteomes" id="UP000054481">
    <property type="component" value="Unassembled WGS sequence"/>
</dbReference>
<dbReference type="PANTHER" id="PTHR16222:SF28">
    <property type="entry name" value="ADP-RIBOSYLGLYCOHYDROLASE"/>
    <property type="match status" value="1"/>
</dbReference>
<dbReference type="InterPro" id="IPR005502">
    <property type="entry name" value="Ribosyl_crysJ1"/>
</dbReference>
<dbReference type="InterPro" id="IPR050792">
    <property type="entry name" value="ADP-ribosylglycohydrolase"/>
</dbReference>